<evidence type="ECO:0000256" key="3">
    <source>
        <dbReference type="ARBA" id="ARBA00023125"/>
    </source>
</evidence>
<dbReference type="Gene3D" id="1.20.5.170">
    <property type="match status" value="1"/>
</dbReference>
<keyword evidence="2" id="KW-0805">Transcription regulation</keyword>
<comment type="caution">
    <text evidence="8">The sequence shown here is derived from an EMBL/GenBank/DDBJ whole genome shotgun (WGS) entry which is preliminary data.</text>
</comment>
<feature type="domain" description="BZIP" evidence="7">
    <location>
        <begin position="92"/>
        <end position="155"/>
    </location>
</feature>
<keyword evidence="3" id="KW-0238">DNA-binding</keyword>
<evidence type="ECO:0000256" key="5">
    <source>
        <dbReference type="SAM" id="Coils"/>
    </source>
</evidence>
<organism evidence="8 9">
    <name type="scientific">Leptotrombidium deliense</name>
    <dbReference type="NCBI Taxonomy" id="299467"/>
    <lineage>
        <taxon>Eukaryota</taxon>
        <taxon>Metazoa</taxon>
        <taxon>Ecdysozoa</taxon>
        <taxon>Arthropoda</taxon>
        <taxon>Chelicerata</taxon>
        <taxon>Arachnida</taxon>
        <taxon>Acari</taxon>
        <taxon>Acariformes</taxon>
        <taxon>Trombidiformes</taxon>
        <taxon>Prostigmata</taxon>
        <taxon>Anystina</taxon>
        <taxon>Parasitengona</taxon>
        <taxon>Trombiculoidea</taxon>
        <taxon>Trombiculidae</taxon>
        <taxon>Leptotrombidium</taxon>
    </lineage>
</organism>
<dbReference type="GO" id="GO:0042127">
    <property type="term" value="P:regulation of cell population proliferation"/>
    <property type="evidence" value="ECO:0007669"/>
    <property type="project" value="TreeGrafter"/>
</dbReference>
<evidence type="ECO:0000256" key="6">
    <source>
        <dbReference type="SAM" id="MobiDB-lite"/>
    </source>
</evidence>
<keyword evidence="5" id="KW-0175">Coiled coil</keyword>
<sequence length="187" mass="21722">MPFAPPQRAVPSSSDVQQYTQLEPLIQPQPENCASVFELSSQNLKSQENSKTCDRSMTVSSCWQMNINLSTRLESCHSSSQLLATNEDDEESLQLARKRLRNRIAASKCRRRKLENIARLEEKVNHLKEKNNELYVNVKKLREQVCHLKFEVMQHNRDARKLSTSTNNHQLSQKVCDNHFDTFLEYS</sequence>
<dbReference type="PROSITE" id="PS00036">
    <property type="entry name" value="BZIP_BASIC"/>
    <property type="match status" value="1"/>
</dbReference>
<evidence type="ECO:0000256" key="2">
    <source>
        <dbReference type="ARBA" id="ARBA00023015"/>
    </source>
</evidence>
<dbReference type="CDD" id="cd14696">
    <property type="entry name" value="bZIP_Jun"/>
    <property type="match status" value="1"/>
</dbReference>
<dbReference type="OrthoDB" id="2187714at2759"/>
<feature type="region of interest" description="Disordered" evidence="6">
    <location>
        <begin position="1"/>
        <end position="23"/>
    </location>
</feature>
<dbReference type="GO" id="GO:0000981">
    <property type="term" value="F:DNA-binding transcription factor activity, RNA polymerase II-specific"/>
    <property type="evidence" value="ECO:0007669"/>
    <property type="project" value="TreeGrafter"/>
</dbReference>
<keyword evidence="4" id="KW-0804">Transcription</keyword>
<dbReference type="GO" id="GO:0051726">
    <property type="term" value="P:regulation of cell cycle"/>
    <property type="evidence" value="ECO:0007669"/>
    <property type="project" value="TreeGrafter"/>
</dbReference>
<name>A0A443SAZ6_9ACAR</name>
<comment type="similarity">
    <text evidence="1">Belongs to the bZIP family. Jun subfamily.</text>
</comment>
<gene>
    <name evidence="8" type="ORF">B4U80_09662</name>
</gene>
<dbReference type="VEuPathDB" id="VectorBase:LDEU007347"/>
<dbReference type="AlphaFoldDB" id="A0A443SAZ6"/>
<dbReference type="InterPro" id="IPR046347">
    <property type="entry name" value="bZIP_sf"/>
</dbReference>
<dbReference type="Pfam" id="PF00170">
    <property type="entry name" value="bZIP_1"/>
    <property type="match status" value="1"/>
</dbReference>
<dbReference type="GO" id="GO:0000978">
    <property type="term" value="F:RNA polymerase II cis-regulatory region sequence-specific DNA binding"/>
    <property type="evidence" value="ECO:0007669"/>
    <property type="project" value="TreeGrafter"/>
</dbReference>
<feature type="coiled-coil region" evidence="5">
    <location>
        <begin position="97"/>
        <end position="144"/>
    </location>
</feature>
<evidence type="ECO:0000259" key="7">
    <source>
        <dbReference type="PROSITE" id="PS50217"/>
    </source>
</evidence>
<dbReference type="SUPFAM" id="SSF57959">
    <property type="entry name" value="Leucine zipper domain"/>
    <property type="match status" value="1"/>
</dbReference>
<evidence type="ECO:0000313" key="9">
    <source>
        <dbReference type="Proteomes" id="UP000288716"/>
    </source>
</evidence>
<dbReference type="PROSITE" id="PS50217">
    <property type="entry name" value="BZIP"/>
    <property type="match status" value="1"/>
</dbReference>
<dbReference type="GO" id="GO:0005667">
    <property type="term" value="C:transcription regulator complex"/>
    <property type="evidence" value="ECO:0007669"/>
    <property type="project" value="TreeGrafter"/>
</dbReference>
<accession>A0A443SAZ6</accession>
<feature type="compositionally biased region" description="Polar residues" evidence="6">
    <location>
        <begin position="10"/>
        <end position="21"/>
    </location>
</feature>
<evidence type="ECO:0000313" key="8">
    <source>
        <dbReference type="EMBL" id="RWS24692.1"/>
    </source>
</evidence>
<dbReference type="InterPro" id="IPR050946">
    <property type="entry name" value="AP-1_TF_bZIP"/>
</dbReference>
<dbReference type="EMBL" id="NCKV01004533">
    <property type="protein sequence ID" value="RWS24692.1"/>
    <property type="molecule type" value="Genomic_DNA"/>
</dbReference>
<dbReference type="PANTHER" id="PTHR11462">
    <property type="entry name" value="JUN TRANSCRIPTION FACTOR-RELATED"/>
    <property type="match status" value="1"/>
</dbReference>
<dbReference type="STRING" id="299467.A0A443SAZ6"/>
<dbReference type="Proteomes" id="UP000288716">
    <property type="component" value="Unassembled WGS sequence"/>
</dbReference>
<dbReference type="SMART" id="SM00338">
    <property type="entry name" value="BRLZ"/>
    <property type="match status" value="1"/>
</dbReference>
<evidence type="ECO:0000256" key="1">
    <source>
        <dbReference type="ARBA" id="ARBA00006882"/>
    </source>
</evidence>
<evidence type="ECO:0000256" key="4">
    <source>
        <dbReference type="ARBA" id="ARBA00023163"/>
    </source>
</evidence>
<dbReference type="PANTHER" id="PTHR11462:SF35">
    <property type="entry name" value="TRANSCRIPTION FACTOR JRA"/>
    <property type="match status" value="1"/>
</dbReference>
<keyword evidence="9" id="KW-1185">Reference proteome</keyword>
<dbReference type="InterPro" id="IPR004827">
    <property type="entry name" value="bZIP"/>
</dbReference>
<dbReference type="PRINTS" id="PR00043">
    <property type="entry name" value="LEUZIPPRJUN"/>
</dbReference>
<dbReference type="InterPro" id="IPR002112">
    <property type="entry name" value="Leuzip_Jun"/>
</dbReference>
<protein>
    <submittedName>
        <fullName evidence="8">Transcription factor AP-1-like protein</fullName>
    </submittedName>
</protein>
<reference evidence="8 9" key="1">
    <citation type="journal article" date="2018" name="Gigascience">
        <title>Genomes of trombidid mites reveal novel predicted allergens and laterally-transferred genes associated with secondary metabolism.</title>
        <authorList>
            <person name="Dong X."/>
            <person name="Chaisiri K."/>
            <person name="Xia D."/>
            <person name="Armstrong S.D."/>
            <person name="Fang Y."/>
            <person name="Donnelly M.J."/>
            <person name="Kadowaki T."/>
            <person name="McGarry J.W."/>
            <person name="Darby A.C."/>
            <person name="Makepeace B.L."/>
        </authorList>
    </citation>
    <scope>NUCLEOTIDE SEQUENCE [LARGE SCALE GENOMIC DNA]</scope>
    <source>
        <strain evidence="8">UoL-UT</strain>
    </source>
</reference>
<proteinExistence type="inferred from homology"/>